<evidence type="ECO:0000256" key="10">
    <source>
        <dbReference type="ARBA" id="ARBA00022917"/>
    </source>
</evidence>
<evidence type="ECO:0000313" key="15">
    <source>
        <dbReference type="EMBL" id="WDE95637.1"/>
    </source>
</evidence>
<evidence type="ECO:0000256" key="6">
    <source>
        <dbReference type="ARBA" id="ARBA00022598"/>
    </source>
</evidence>
<dbReference type="Gene3D" id="3.40.50.620">
    <property type="entry name" value="HUPs"/>
    <property type="match status" value="1"/>
</dbReference>
<protein>
    <recommendedName>
        <fullName evidence="13">Methionine--tRNA ligase</fullName>
        <ecNumber evidence="13">6.1.1.10</ecNumber>
    </recommendedName>
    <alternativeName>
        <fullName evidence="13">Methionyl-tRNA synthetase</fullName>
        <shortName evidence="13">MetRS</shortName>
    </alternativeName>
</protein>
<keyword evidence="5 13" id="KW-0820">tRNA-binding</keyword>
<keyword evidence="7 13" id="KW-0547">Nucleotide-binding</keyword>
<keyword evidence="10 13" id="KW-0648">Protein biosynthesis</keyword>
<dbReference type="CDD" id="cd00814">
    <property type="entry name" value="MetRS_core"/>
    <property type="match status" value="1"/>
</dbReference>
<dbReference type="SUPFAM" id="SSF50249">
    <property type="entry name" value="Nucleic acid-binding proteins"/>
    <property type="match status" value="1"/>
</dbReference>
<comment type="similarity">
    <text evidence="3 13">Belongs to the class-I aminoacyl-tRNA synthetase family. MetG type 1 subfamily.</text>
</comment>
<evidence type="ECO:0000256" key="7">
    <source>
        <dbReference type="ARBA" id="ARBA00022741"/>
    </source>
</evidence>
<comment type="subcellular location">
    <subcellularLocation>
        <location evidence="2 13">Cytoplasm</location>
    </subcellularLocation>
</comment>
<dbReference type="InterPro" id="IPR041872">
    <property type="entry name" value="Anticodon_Met"/>
</dbReference>
<comment type="catalytic activity">
    <reaction evidence="12 13">
        <text>tRNA(Met) + L-methionine + ATP = L-methionyl-tRNA(Met) + AMP + diphosphate</text>
        <dbReference type="Rhea" id="RHEA:13481"/>
        <dbReference type="Rhea" id="RHEA-COMP:9667"/>
        <dbReference type="Rhea" id="RHEA-COMP:9698"/>
        <dbReference type="ChEBI" id="CHEBI:30616"/>
        <dbReference type="ChEBI" id="CHEBI:33019"/>
        <dbReference type="ChEBI" id="CHEBI:57844"/>
        <dbReference type="ChEBI" id="CHEBI:78442"/>
        <dbReference type="ChEBI" id="CHEBI:78530"/>
        <dbReference type="ChEBI" id="CHEBI:456215"/>
        <dbReference type="EC" id="6.1.1.10"/>
    </reaction>
</comment>
<dbReference type="InterPro" id="IPR015413">
    <property type="entry name" value="Methionyl/Leucyl_tRNA_Synth"/>
</dbReference>
<dbReference type="HAMAP" id="MF_00098">
    <property type="entry name" value="Met_tRNA_synth_type1"/>
    <property type="match status" value="1"/>
</dbReference>
<accession>A0ABY7VRX0</accession>
<keyword evidence="16" id="KW-1185">Reference proteome</keyword>
<evidence type="ECO:0000256" key="4">
    <source>
        <dbReference type="ARBA" id="ARBA00022490"/>
    </source>
</evidence>
<dbReference type="EC" id="6.1.1.10" evidence="13"/>
<evidence type="ECO:0000313" key="16">
    <source>
        <dbReference type="Proteomes" id="UP001214250"/>
    </source>
</evidence>
<keyword evidence="8 13" id="KW-0067">ATP-binding</keyword>
<feature type="short sequence motif" description="'HIGH' region" evidence="13">
    <location>
        <begin position="12"/>
        <end position="22"/>
    </location>
</feature>
<comment type="cofactor">
    <cofactor evidence="13">
        <name>Zn(2+)</name>
        <dbReference type="ChEBI" id="CHEBI:29105"/>
    </cofactor>
    <text evidence="13">Binds 1 zinc ion per subunit.</text>
</comment>
<dbReference type="Gene3D" id="2.20.28.20">
    <property type="entry name" value="Methionyl-tRNA synthetase, Zn-domain"/>
    <property type="match status" value="1"/>
</dbReference>
<dbReference type="PANTHER" id="PTHR45765">
    <property type="entry name" value="METHIONINE--TRNA LIGASE"/>
    <property type="match status" value="1"/>
</dbReference>
<gene>
    <name evidence="13 15" type="primary">metG</name>
    <name evidence="15" type="ORF">PQO03_07870</name>
</gene>
<evidence type="ECO:0000256" key="12">
    <source>
        <dbReference type="ARBA" id="ARBA00047364"/>
    </source>
</evidence>
<evidence type="ECO:0000256" key="8">
    <source>
        <dbReference type="ARBA" id="ARBA00022840"/>
    </source>
</evidence>
<dbReference type="InterPro" id="IPR023458">
    <property type="entry name" value="Met-tRNA_ligase_1"/>
</dbReference>
<evidence type="ECO:0000256" key="3">
    <source>
        <dbReference type="ARBA" id="ARBA00008258"/>
    </source>
</evidence>
<dbReference type="NCBIfam" id="NF001100">
    <property type="entry name" value="PRK00133.1"/>
    <property type="match status" value="1"/>
</dbReference>
<evidence type="ECO:0000256" key="5">
    <source>
        <dbReference type="ARBA" id="ARBA00022555"/>
    </source>
</evidence>
<dbReference type="RefSeq" id="WP_274149340.1">
    <property type="nucleotide sequence ID" value="NZ_CP117811.1"/>
</dbReference>
<evidence type="ECO:0000256" key="13">
    <source>
        <dbReference type="HAMAP-Rule" id="MF_00098"/>
    </source>
</evidence>
<keyword evidence="11 13" id="KW-0030">Aminoacyl-tRNA synthetase</keyword>
<keyword evidence="13" id="KW-0862">Zinc</keyword>
<dbReference type="Proteomes" id="UP001214250">
    <property type="component" value="Chromosome 1"/>
</dbReference>
<keyword evidence="6 13" id="KW-0436">Ligase</keyword>
<feature type="binding site" evidence="13">
    <location>
        <position position="147"/>
    </location>
    <ligand>
        <name>Zn(2+)</name>
        <dbReference type="ChEBI" id="CHEBI:29105"/>
    </ligand>
</feature>
<keyword evidence="4 13" id="KW-0963">Cytoplasm</keyword>
<dbReference type="Pfam" id="PF01588">
    <property type="entry name" value="tRNA_bind"/>
    <property type="match status" value="1"/>
</dbReference>
<evidence type="ECO:0000256" key="2">
    <source>
        <dbReference type="ARBA" id="ARBA00004496"/>
    </source>
</evidence>
<evidence type="ECO:0000256" key="1">
    <source>
        <dbReference type="ARBA" id="ARBA00003314"/>
    </source>
</evidence>
<dbReference type="InterPro" id="IPR002547">
    <property type="entry name" value="tRNA-bd_dom"/>
</dbReference>
<keyword evidence="9 13" id="KW-0694">RNA-binding</keyword>
<feature type="binding site" evidence="13">
    <location>
        <position position="144"/>
    </location>
    <ligand>
        <name>Zn(2+)</name>
        <dbReference type="ChEBI" id="CHEBI:29105"/>
    </ligand>
</feature>
<dbReference type="PROSITE" id="PS50886">
    <property type="entry name" value="TRBD"/>
    <property type="match status" value="1"/>
</dbReference>
<reference evidence="15 16" key="1">
    <citation type="submission" date="2023-02" db="EMBL/GenBank/DDBJ databases">
        <title>Genome sequence of Lentisphaera profundi SAORIC-696.</title>
        <authorList>
            <person name="Kim e."/>
            <person name="Cho J.-C."/>
            <person name="Choi A."/>
            <person name="Kang I."/>
        </authorList>
    </citation>
    <scope>NUCLEOTIDE SEQUENCE [LARGE SCALE GENOMIC DNA]</scope>
    <source>
        <strain evidence="15 16">SAORIC-696</strain>
    </source>
</reference>
<dbReference type="SUPFAM" id="SSF52374">
    <property type="entry name" value="Nucleotidylyl transferase"/>
    <property type="match status" value="1"/>
</dbReference>
<dbReference type="CDD" id="cd07957">
    <property type="entry name" value="Anticodon_Ia_Met"/>
    <property type="match status" value="1"/>
</dbReference>
<dbReference type="InterPro" id="IPR012340">
    <property type="entry name" value="NA-bd_OB-fold"/>
</dbReference>
<dbReference type="InterPro" id="IPR029038">
    <property type="entry name" value="MetRS_Zn"/>
</dbReference>
<dbReference type="SUPFAM" id="SSF47323">
    <property type="entry name" value="Anticodon-binding domain of a subclass of class I aminoacyl-tRNA synthetases"/>
    <property type="match status" value="1"/>
</dbReference>
<comment type="subunit">
    <text evidence="13">Homodimer.</text>
</comment>
<dbReference type="GO" id="GO:0004825">
    <property type="term" value="F:methionine-tRNA ligase activity"/>
    <property type="evidence" value="ECO:0007669"/>
    <property type="project" value="UniProtKB-EC"/>
</dbReference>
<dbReference type="InterPro" id="IPR009080">
    <property type="entry name" value="tRNAsynth_Ia_anticodon-bd"/>
</dbReference>
<dbReference type="PRINTS" id="PR01041">
    <property type="entry name" value="TRNASYNTHMET"/>
</dbReference>
<dbReference type="Gene3D" id="2.40.50.140">
    <property type="entry name" value="Nucleic acid-binding proteins"/>
    <property type="match status" value="1"/>
</dbReference>
<dbReference type="InterPro" id="IPR014729">
    <property type="entry name" value="Rossmann-like_a/b/a_fold"/>
</dbReference>
<keyword evidence="13" id="KW-0479">Metal-binding</keyword>
<dbReference type="EMBL" id="CP117811">
    <property type="protein sequence ID" value="WDE95637.1"/>
    <property type="molecule type" value="Genomic_DNA"/>
</dbReference>
<feature type="binding site" evidence="13">
    <location>
        <position position="160"/>
    </location>
    <ligand>
        <name>Zn(2+)</name>
        <dbReference type="ChEBI" id="CHEBI:29105"/>
    </ligand>
</feature>
<feature type="binding site" evidence="13">
    <location>
        <position position="157"/>
    </location>
    <ligand>
        <name>Zn(2+)</name>
        <dbReference type="ChEBI" id="CHEBI:29105"/>
    </ligand>
</feature>
<feature type="domain" description="TRNA-binding" evidence="14">
    <location>
        <begin position="558"/>
        <end position="658"/>
    </location>
</feature>
<name>A0ABY7VRX0_9BACT</name>
<evidence type="ECO:0000259" key="14">
    <source>
        <dbReference type="PROSITE" id="PS50886"/>
    </source>
</evidence>
<feature type="short sequence motif" description="'KMSKS' region" evidence="13">
    <location>
        <begin position="333"/>
        <end position="337"/>
    </location>
</feature>
<dbReference type="Gene3D" id="1.10.730.10">
    <property type="entry name" value="Isoleucyl-tRNA Synthetase, Domain 1"/>
    <property type="match status" value="1"/>
</dbReference>
<comment type="function">
    <text evidence="1 13">Is required not only for elongation of protein synthesis but also for the initiation of all mRNA translation through initiator tRNA(fMet) aminoacylation.</text>
</comment>
<dbReference type="PANTHER" id="PTHR45765:SF1">
    <property type="entry name" value="METHIONINE--TRNA LIGASE, CYTOPLASMIC"/>
    <property type="match status" value="1"/>
</dbReference>
<evidence type="ECO:0000256" key="9">
    <source>
        <dbReference type="ARBA" id="ARBA00022884"/>
    </source>
</evidence>
<dbReference type="Pfam" id="PF19303">
    <property type="entry name" value="Anticodon_3"/>
    <property type="match status" value="1"/>
</dbReference>
<evidence type="ECO:0000256" key="11">
    <source>
        <dbReference type="ARBA" id="ARBA00023146"/>
    </source>
</evidence>
<feature type="binding site" evidence="13">
    <location>
        <position position="336"/>
    </location>
    <ligand>
        <name>ATP</name>
        <dbReference type="ChEBI" id="CHEBI:30616"/>
    </ligand>
</feature>
<dbReference type="InterPro" id="IPR014758">
    <property type="entry name" value="Met-tRNA_synth"/>
</dbReference>
<dbReference type="InterPro" id="IPR033911">
    <property type="entry name" value="MetRS_core"/>
</dbReference>
<dbReference type="PROSITE" id="PS00178">
    <property type="entry name" value="AA_TRNA_LIGASE_I"/>
    <property type="match status" value="1"/>
</dbReference>
<dbReference type="SUPFAM" id="SSF57770">
    <property type="entry name" value="Methionyl-tRNA synthetase (MetRS), Zn-domain"/>
    <property type="match status" value="1"/>
</dbReference>
<dbReference type="InterPro" id="IPR001412">
    <property type="entry name" value="aa-tRNA-synth_I_CS"/>
</dbReference>
<sequence length="712" mass="80867">MSKKRLITSALPYVNNEPHLGNLIGCVLSADCFARFSRMRNYETLYICGTDEYGTATETKATQEGLSPREICDKYHEIHKNIYQHFNISFDAFGRTSTETHTKTVQEIFKQVAKNDRLKTVENEQFYSENMDKFLADRLINGTCPKCGYDDARGDQCDGCGALLTPTELIDPKCSVDKCTPVLRKTKHLHLDLPSLSNDLEAWQNHSIESGHWPNNADTTTRSWMKRGLESRAITRDLKWGVPVPYEGFTNKVFYVWFDAPIGYVSITREAFPETWQNWWHDPENTELFQFMAKDNIPFHSVIFPATQIASGGKWTMCHHLASTEYLNYEDTKFSKSRHIGVFGSDVIASGIDVDLWRFYLLAIRPEKQDSAFTWQDFFDKVNNEFLDNIGNLVNRSLVYANKNFSGPIKLSPYTDVQSEFIGKAQDLIKDITKAYEACSFREAIRLILSLGKLGNKFFQDEEPWVKMKDGKEDEVRASINILVHLICDISILLYPVIPETSKRIQSFINVEDQSWSSLGDFTRLVGKEVNKPSILFPKLDTKRIEKLRSKFSGESDPFELVDLRVGRINKVELHPEADHLYVLKIDLGEEKERTICSGLAKQIDADSLLNKHVAVVANLVPAELRGIASEGMVLSVAKKKKLEVLDAGQITPGSCILRKDEKEHAKAEIIIDQFKEVSLRVKDGIAVCDGEALFADEQELKTIDILNGKLA</sequence>
<organism evidence="15 16">
    <name type="scientific">Lentisphaera profundi</name>
    <dbReference type="NCBI Taxonomy" id="1658616"/>
    <lineage>
        <taxon>Bacteria</taxon>
        <taxon>Pseudomonadati</taxon>
        <taxon>Lentisphaerota</taxon>
        <taxon>Lentisphaeria</taxon>
        <taxon>Lentisphaerales</taxon>
        <taxon>Lentisphaeraceae</taxon>
        <taxon>Lentisphaera</taxon>
    </lineage>
</organism>
<proteinExistence type="inferred from homology"/>
<dbReference type="NCBIfam" id="TIGR00398">
    <property type="entry name" value="metG"/>
    <property type="match status" value="1"/>
</dbReference>
<dbReference type="Pfam" id="PF09334">
    <property type="entry name" value="tRNA-synt_1g"/>
    <property type="match status" value="1"/>
</dbReference>